<evidence type="ECO:0000256" key="1">
    <source>
        <dbReference type="SAM" id="MobiDB-lite"/>
    </source>
</evidence>
<reference evidence="3" key="1">
    <citation type="submission" date="2021-01" db="EMBL/GenBank/DDBJ databases">
        <authorList>
            <person name="Corre E."/>
            <person name="Pelletier E."/>
            <person name="Niang G."/>
            <person name="Scheremetjew M."/>
            <person name="Finn R."/>
            <person name="Kale V."/>
            <person name="Holt S."/>
            <person name="Cochrane G."/>
            <person name="Meng A."/>
            <person name="Brown T."/>
            <person name="Cohen L."/>
        </authorList>
    </citation>
    <scope>NUCLEOTIDE SEQUENCE</scope>
    <source>
        <strain evidence="3">CCMP2058</strain>
    </source>
</reference>
<feature type="domain" description="Thioredoxin" evidence="2">
    <location>
        <begin position="26"/>
        <end position="184"/>
    </location>
</feature>
<dbReference type="Gene3D" id="3.40.30.10">
    <property type="entry name" value="Glutaredoxin"/>
    <property type="match status" value="1"/>
</dbReference>
<evidence type="ECO:0000313" key="4">
    <source>
        <dbReference type="EMBL" id="CAD8434626.1"/>
    </source>
</evidence>
<proteinExistence type="predicted"/>
<evidence type="ECO:0000313" key="3">
    <source>
        <dbReference type="EMBL" id="CAD8434625.1"/>
    </source>
</evidence>
<dbReference type="PROSITE" id="PS51352">
    <property type="entry name" value="THIOREDOXIN_2"/>
    <property type="match status" value="1"/>
</dbReference>
<feature type="region of interest" description="Disordered" evidence="1">
    <location>
        <begin position="190"/>
        <end position="215"/>
    </location>
</feature>
<dbReference type="Pfam" id="PF00578">
    <property type="entry name" value="AhpC-TSA"/>
    <property type="match status" value="1"/>
</dbReference>
<dbReference type="EMBL" id="HBEM01004505">
    <property type="protein sequence ID" value="CAD8434625.1"/>
    <property type="molecule type" value="Transcribed_RNA"/>
</dbReference>
<dbReference type="GO" id="GO:0016491">
    <property type="term" value="F:oxidoreductase activity"/>
    <property type="evidence" value="ECO:0007669"/>
    <property type="project" value="InterPro"/>
</dbReference>
<dbReference type="AlphaFoldDB" id="A0A6T6SFJ9"/>
<gene>
    <name evidence="3" type="ORF">LAMO00422_LOCUS3157</name>
    <name evidence="4" type="ORF">LAMO00422_LOCUS3158</name>
</gene>
<accession>A0A6T6SFJ9</accession>
<organism evidence="3">
    <name type="scientific">Amorphochlora amoebiformis</name>
    <dbReference type="NCBI Taxonomy" id="1561963"/>
    <lineage>
        <taxon>Eukaryota</taxon>
        <taxon>Sar</taxon>
        <taxon>Rhizaria</taxon>
        <taxon>Cercozoa</taxon>
        <taxon>Chlorarachniophyceae</taxon>
        <taxon>Amorphochlora</taxon>
    </lineage>
</organism>
<dbReference type="GO" id="GO:0016209">
    <property type="term" value="F:antioxidant activity"/>
    <property type="evidence" value="ECO:0007669"/>
    <property type="project" value="InterPro"/>
</dbReference>
<dbReference type="InterPro" id="IPR000866">
    <property type="entry name" value="AhpC/TSA"/>
</dbReference>
<dbReference type="InterPro" id="IPR013766">
    <property type="entry name" value="Thioredoxin_domain"/>
</dbReference>
<feature type="compositionally biased region" description="Acidic residues" evidence="1">
    <location>
        <begin position="199"/>
        <end position="215"/>
    </location>
</feature>
<name>A0A6T6SFJ9_9EUKA</name>
<protein>
    <recommendedName>
        <fullName evidence="2">Thioredoxin domain-containing protein</fullName>
    </recommendedName>
</protein>
<dbReference type="EMBL" id="HBEM01004506">
    <property type="protein sequence ID" value="CAD8434626.1"/>
    <property type="molecule type" value="Transcribed_RNA"/>
</dbReference>
<dbReference type="SUPFAM" id="SSF52833">
    <property type="entry name" value="Thioredoxin-like"/>
    <property type="match status" value="1"/>
</dbReference>
<sequence>MSDSKRCFEADKIKGNPKYLTYDDDRIIGQKAPELSNMEWLTDVKEYPKPEKGDIVVLFVWAQFQKACYPKIVLYSTLAEFYKKKAVTVIGVSTDPDTSYAKKWIEDPKKKYSTAFPTKFAITFDKDKKIKEYLSREMRAPLNVPHTFVIKDDKIVWHQQHSELGATAPTHMAIMEDQLELLLAGKDIKKVNGPAPKNEDEDEDEDEEEDDDDDE</sequence>
<dbReference type="InterPro" id="IPR036249">
    <property type="entry name" value="Thioredoxin-like_sf"/>
</dbReference>
<evidence type="ECO:0000259" key="2">
    <source>
        <dbReference type="PROSITE" id="PS51352"/>
    </source>
</evidence>